<dbReference type="AlphaFoldDB" id="A0A399SVW9"/>
<organism evidence="1 2">
    <name type="scientific">Maribellus luteus</name>
    <dbReference type="NCBI Taxonomy" id="2305463"/>
    <lineage>
        <taxon>Bacteria</taxon>
        <taxon>Pseudomonadati</taxon>
        <taxon>Bacteroidota</taxon>
        <taxon>Bacteroidia</taxon>
        <taxon>Marinilabiliales</taxon>
        <taxon>Prolixibacteraceae</taxon>
        <taxon>Maribellus</taxon>
    </lineage>
</organism>
<name>A0A399SVW9_9BACT</name>
<comment type="caution">
    <text evidence="1">The sequence shown here is derived from an EMBL/GenBank/DDBJ whole genome shotgun (WGS) entry which is preliminary data.</text>
</comment>
<evidence type="ECO:0000313" key="1">
    <source>
        <dbReference type="EMBL" id="RIJ47608.1"/>
    </source>
</evidence>
<dbReference type="Proteomes" id="UP000265926">
    <property type="component" value="Unassembled WGS sequence"/>
</dbReference>
<evidence type="ECO:0008006" key="3">
    <source>
        <dbReference type="Google" id="ProtNLM"/>
    </source>
</evidence>
<proteinExistence type="predicted"/>
<evidence type="ECO:0000313" key="2">
    <source>
        <dbReference type="Proteomes" id="UP000265926"/>
    </source>
</evidence>
<protein>
    <recommendedName>
        <fullName evidence="3">GNAT family N-acetyltransferase</fullName>
    </recommendedName>
</protein>
<dbReference type="Gene3D" id="3.40.630.30">
    <property type="match status" value="1"/>
</dbReference>
<dbReference type="SUPFAM" id="SSF55729">
    <property type="entry name" value="Acyl-CoA N-acyltransferases (Nat)"/>
    <property type="match status" value="1"/>
</dbReference>
<gene>
    <name evidence="1" type="ORF">D1614_13565</name>
</gene>
<dbReference type="InterPro" id="IPR016181">
    <property type="entry name" value="Acyl_CoA_acyltransferase"/>
</dbReference>
<dbReference type="OrthoDB" id="1450704at2"/>
<reference evidence="1 2" key="1">
    <citation type="submission" date="2018-08" db="EMBL/GenBank/DDBJ databases">
        <title>Pallidiluteibacterium maritimus gen. nov., sp. nov., isolated from coastal sediment.</title>
        <authorList>
            <person name="Zhou L.Y."/>
        </authorList>
    </citation>
    <scope>NUCLEOTIDE SEQUENCE [LARGE SCALE GENOMIC DNA]</scope>
    <source>
        <strain evidence="1 2">XSD2</strain>
    </source>
</reference>
<keyword evidence="2" id="KW-1185">Reference proteome</keyword>
<sequence>MSIKAKIKQYGIKNSLKRAVKAMLRRIGIQYESFWYMVYHINEAELSGKMMRYDYSDVQELKYEDFLKGDPQIFTNKKMELIQQRFKTGKYWAYGIVKNNTLAYSCWVNAEKLQYPTVINKTTPFSQNEGLLQDAYCHSEHRGMGYHSKMNLYRLFKMKEKQLKRAVAIVLTENIPAYKTQLKSGFTASKKVTFYKILNKTFLFEKELS</sequence>
<accession>A0A399SVW9</accession>
<dbReference type="EMBL" id="QWGR01000007">
    <property type="protein sequence ID" value="RIJ47608.1"/>
    <property type="molecule type" value="Genomic_DNA"/>
</dbReference>